<comment type="caution">
    <text evidence="1">The sequence shown here is derived from an EMBL/GenBank/DDBJ whole genome shotgun (WGS) entry which is preliminary data.</text>
</comment>
<gene>
    <name evidence="1" type="ORF">BWQ96_10514</name>
</gene>
<protein>
    <submittedName>
        <fullName evidence="1">Uncharacterized protein</fullName>
    </submittedName>
</protein>
<reference evidence="1 2" key="1">
    <citation type="journal article" date="2018" name="Mol. Biol. Evol.">
        <title>Analysis of the draft genome of the red seaweed Gracilariopsis chorda provides insights into genome size evolution in Rhodophyta.</title>
        <authorList>
            <person name="Lee J."/>
            <person name="Yang E.C."/>
            <person name="Graf L."/>
            <person name="Yang J.H."/>
            <person name="Qiu H."/>
            <person name="Zel Zion U."/>
            <person name="Chan C.X."/>
            <person name="Stephens T.G."/>
            <person name="Weber A.P.M."/>
            <person name="Boo G.H."/>
            <person name="Boo S.M."/>
            <person name="Kim K.M."/>
            <person name="Shin Y."/>
            <person name="Jung M."/>
            <person name="Lee S.J."/>
            <person name="Yim H.S."/>
            <person name="Lee J.H."/>
            <person name="Bhattacharya D."/>
            <person name="Yoon H.S."/>
        </authorList>
    </citation>
    <scope>NUCLEOTIDE SEQUENCE [LARGE SCALE GENOMIC DNA]</scope>
    <source>
        <strain evidence="1 2">SKKU-2015</strain>
        <tissue evidence="1">Whole body</tissue>
    </source>
</reference>
<evidence type="ECO:0000313" key="1">
    <source>
        <dbReference type="EMBL" id="PXF39779.1"/>
    </source>
</evidence>
<dbReference type="EMBL" id="NBIV01000444">
    <property type="protein sequence ID" value="PXF39779.1"/>
    <property type="molecule type" value="Genomic_DNA"/>
</dbReference>
<name>A0A2V3ICG3_9FLOR</name>
<dbReference type="Proteomes" id="UP000247409">
    <property type="component" value="Unassembled WGS sequence"/>
</dbReference>
<proteinExistence type="predicted"/>
<accession>A0A2V3ICG3</accession>
<keyword evidence="2" id="KW-1185">Reference proteome</keyword>
<organism evidence="1 2">
    <name type="scientific">Gracilariopsis chorda</name>
    <dbReference type="NCBI Taxonomy" id="448386"/>
    <lineage>
        <taxon>Eukaryota</taxon>
        <taxon>Rhodophyta</taxon>
        <taxon>Florideophyceae</taxon>
        <taxon>Rhodymeniophycidae</taxon>
        <taxon>Gracilariales</taxon>
        <taxon>Gracilariaceae</taxon>
        <taxon>Gracilariopsis</taxon>
    </lineage>
</organism>
<dbReference type="AlphaFoldDB" id="A0A2V3ICG3"/>
<sequence length="81" mass="9629">MAPVRVRKKKDGKSFEVVKMTPVKRSARTPRKATEKVVGRWREREALFDTFPSDVEKITRTVKFVLQRKLQLLDLFWIELL</sequence>
<evidence type="ECO:0000313" key="2">
    <source>
        <dbReference type="Proteomes" id="UP000247409"/>
    </source>
</evidence>